<organism evidence="2 3">
    <name type="scientific">Golovinomyces cichoracearum</name>
    <dbReference type="NCBI Taxonomy" id="62708"/>
    <lineage>
        <taxon>Eukaryota</taxon>
        <taxon>Fungi</taxon>
        <taxon>Dikarya</taxon>
        <taxon>Ascomycota</taxon>
        <taxon>Pezizomycotina</taxon>
        <taxon>Leotiomycetes</taxon>
        <taxon>Erysiphales</taxon>
        <taxon>Erysiphaceae</taxon>
        <taxon>Golovinomyces</taxon>
    </lineage>
</organism>
<name>A0A420J0J0_9PEZI</name>
<sequence>MHSTRTSFSTNLQPKLHTQSSFEIEDRPIEPTRYNNNDLIKTVTLDMQAPRPPFPVDLNVPRQIHRIPYSPINAQFLPAIPSVFNALYTPRINSRGEYSTATSSVLRTTQQMERFTLTHTERIESAKDSSDATITKSFHELDNKGHFSEKLYDASFSYSISTKVREFLQKFWQRCLDRDETIFTLRYYLASENIKKRVKTI</sequence>
<dbReference type="Proteomes" id="UP000285405">
    <property type="component" value="Unassembled WGS sequence"/>
</dbReference>
<comment type="caution">
    <text evidence="2">The sequence shown here is derived from an EMBL/GenBank/DDBJ whole genome shotgun (WGS) entry which is preliminary data.</text>
</comment>
<feature type="region of interest" description="Disordered" evidence="1">
    <location>
        <begin position="1"/>
        <end position="29"/>
    </location>
</feature>
<gene>
    <name evidence="2" type="ORF">GcC1_038035</name>
</gene>
<accession>A0A420J0J0</accession>
<dbReference type="EMBL" id="MCBR01003839">
    <property type="protein sequence ID" value="RKF80274.1"/>
    <property type="molecule type" value="Genomic_DNA"/>
</dbReference>
<dbReference type="AlphaFoldDB" id="A0A420J0J0"/>
<evidence type="ECO:0000256" key="1">
    <source>
        <dbReference type="SAM" id="MobiDB-lite"/>
    </source>
</evidence>
<evidence type="ECO:0000313" key="3">
    <source>
        <dbReference type="Proteomes" id="UP000285405"/>
    </source>
</evidence>
<reference evidence="2 3" key="1">
    <citation type="journal article" date="2018" name="BMC Genomics">
        <title>Comparative genome analyses reveal sequence features reflecting distinct modes of host-adaptation between dicot and monocot powdery mildew.</title>
        <authorList>
            <person name="Wu Y."/>
            <person name="Ma X."/>
            <person name="Pan Z."/>
            <person name="Kale S.D."/>
            <person name="Song Y."/>
            <person name="King H."/>
            <person name="Zhang Q."/>
            <person name="Presley C."/>
            <person name="Deng X."/>
            <person name="Wei C.I."/>
            <person name="Xiao S."/>
        </authorList>
    </citation>
    <scope>NUCLEOTIDE SEQUENCE [LARGE SCALE GENOMIC DNA]</scope>
    <source>
        <strain evidence="2">UCSC1</strain>
    </source>
</reference>
<evidence type="ECO:0000313" key="2">
    <source>
        <dbReference type="EMBL" id="RKF80274.1"/>
    </source>
</evidence>
<feature type="compositionally biased region" description="Polar residues" evidence="1">
    <location>
        <begin position="1"/>
        <end position="22"/>
    </location>
</feature>
<proteinExistence type="predicted"/>
<protein>
    <submittedName>
        <fullName evidence="2">Uncharacterized protein</fullName>
    </submittedName>
</protein>